<feature type="transmembrane region" description="Helical" evidence="12">
    <location>
        <begin position="98"/>
        <end position="118"/>
    </location>
</feature>
<evidence type="ECO:0000256" key="4">
    <source>
        <dbReference type="ARBA" id="ARBA00022475"/>
    </source>
</evidence>
<dbReference type="InterPro" id="IPR053952">
    <property type="entry name" value="K_trans_C"/>
</dbReference>
<accession>A0A5K7S7Y6</accession>
<evidence type="ECO:0000313" key="15">
    <source>
        <dbReference type="EMBL" id="BBE17681.1"/>
    </source>
</evidence>
<feature type="transmembrane region" description="Helical" evidence="12">
    <location>
        <begin position="282"/>
        <end position="313"/>
    </location>
</feature>
<protein>
    <recommendedName>
        <fullName evidence="12">Probable potassium transport system protein Kup</fullName>
    </recommendedName>
</protein>
<evidence type="ECO:0000256" key="2">
    <source>
        <dbReference type="ARBA" id="ARBA00007019"/>
    </source>
</evidence>
<feature type="domain" description="K+ potassium transporter C-terminal" evidence="14">
    <location>
        <begin position="474"/>
        <end position="630"/>
    </location>
</feature>
<dbReference type="PANTHER" id="PTHR30540:SF79">
    <property type="entry name" value="LOW AFFINITY POTASSIUM TRANSPORT SYSTEM PROTEIN KUP"/>
    <property type="match status" value="1"/>
</dbReference>
<sequence>MPETKNHHSQLSKVTFAGLLITMGIVFGDIGTSPLYVVKAIISGADKFDQLLVYGALSLVFWTLTLQTTLKYVIITLRADNHGEGGIFALFALMKKKSTWAATLTMIGGSALLADGVITPSITVSSSIEGLRMINPQIPVIPVVLFIISALFFVQQFGTKFIGKSFGPIMVIWFGMLAVLGFTQIITYPEILNAVNPVYAFNFLTQYPKGFILLGAVFLCTTGAEALYSDLGHCGIKNIRISWIFVKLALLLNYFGQGAWLMNHPQPVEDLNPFYSIMPSWFLFPGILISTAAAVIASQALITGSYTLISEAVSMNFWPKIKVLHPTTIKGQVYIPFVNWLLWVSVCFVVLFFQESSNMEAAYGLSITITMMMTSLLLLHYLYQKNVHFTFLIILGVLFGSIETSFLIANLHKFANGGWFSIALACAFLLIMLGWFFGRRIKNRHISFSNINKYLHLFEDLSKDKTIPQIATNLVYIIKANELHQIESKIMYSIFNKQPKRAQTYWLLHVDTVGEPDTFSYEVNQFIPGTLIRIDFHLGFKIEPRINLYFKEVLKDLVASGEIKLNSSYESLKKHHFPADFLFVNLDRVMTQDYKLSPWETMIMGLHAFARLFSINDVKALGLDSSSVIEEKVPISVERPLNRKIQRVE</sequence>
<dbReference type="AlphaFoldDB" id="A0A5K7S7Y6"/>
<feature type="transmembrane region" description="Helical" evidence="12">
    <location>
        <begin position="241"/>
        <end position="262"/>
    </location>
</feature>
<evidence type="ECO:0000256" key="10">
    <source>
        <dbReference type="ARBA" id="ARBA00023065"/>
    </source>
</evidence>
<feature type="transmembrane region" description="Helical" evidence="12">
    <location>
        <begin position="166"/>
        <end position="187"/>
    </location>
</feature>
<dbReference type="InterPro" id="IPR023051">
    <property type="entry name" value="Kup"/>
</dbReference>
<keyword evidence="9 12" id="KW-1133">Transmembrane helix</keyword>
<feature type="transmembrane region" description="Helical" evidence="12">
    <location>
        <begin position="365"/>
        <end position="383"/>
    </location>
</feature>
<feature type="transmembrane region" description="Helical" evidence="12">
    <location>
        <begin position="390"/>
        <end position="411"/>
    </location>
</feature>
<proteinExistence type="inferred from homology"/>
<dbReference type="RefSeq" id="WP_318350660.1">
    <property type="nucleotide sequence ID" value="NZ_AP018694.1"/>
</dbReference>
<evidence type="ECO:0000256" key="7">
    <source>
        <dbReference type="ARBA" id="ARBA00022847"/>
    </source>
</evidence>
<evidence type="ECO:0000256" key="3">
    <source>
        <dbReference type="ARBA" id="ARBA00022448"/>
    </source>
</evidence>
<keyword evidence="10 12" id="KW-0406">Ion transport</keyword>
<evidence type="ECO:0000256" key="6">
    <source>
        <dbReference type="ARBA" id="ARBA00022692"/>
    </source>
</evidence>
<reference evidence="15" key="1">
    <citation type="journal article" date="2020" name="Int. J. Syst. Evol. Microbiol.">
        <title>Aquipluma nitroreducens gen. nov. sp. nov., a novel facultatively anaerobic bacterium isolated from a freshwater lake.</title>
        <authorList>
            <person name="Watanabe M."/>
            <person name="Kojima H."/>
            <person name="Fukui M."/>
        </authorList>
    </citation>
    <scope>NUCLEOTIDE SEQUENCE</scope>
    <source>
        <strain evidence="15">MeG22</strain>
    </source>
</reference>
<keyword evidence="6 12" id="KW-0812">Transmembrane</keyword>
<evidence type="ECO:0000256" key="11">
    <source>
        <dbReference type="ARBA" id="ARBA00023136"/>
    </source>
</evidence>
<organism evidence="15 16">
    <name type="scientific">Aquipluma nitroreducens</name>
    <dbReference type="NCBI Taxonomy" id="2010828"/>
    <lineage>
        <taxon>Bacteria</taxon>
        <taxon>Pseudomonadati</taxon>
        <taxon>Bacteroidota</taxon>
        <taxon>Bacteroidia</taxon>
        <taxon>Marinilabiliales</taxon>
        <taxon>Prolixibacteraceae</taxon>
        <taxon>Aquipluma</taxon>
    </lineage>
</organism>
<dbReference type="KEGG" id="anf:AQPE_1838"/>
<dbReference type="Pfam" id="PF22776">
    <property type="entry name" value="K_trans_C"/>
    <property type="match status" value="1"/>
</dbReference>
<evidence type="ECO:0000313" key="16">
    <source>
        <dbReference type="Proteomes" id="UP001193389"/>
    </source>
</evidence>
<comment type="catalytic activity">
    <reaction evidence="12">
        <text>K(+)(in) + H(+)(in) = K(+)(out) + H(+)(out)</text>
        <dbReference type="Rhea" id="RHEA:28490"/>
        <dbReference type="ChEBI" id="CHEBI:15378"/>
        <dbReference type="ChEBI" id="CHEBI:29103"/>
    </reaction>
</comment>
<comment type="function">
    <text evidence="12">Transport of potassium into the cell. Likely operates as a K(+):H(+) symporter.</text>
</comment>
<dbReference type="PANTHER" id="PTHR30540">
    <property type="entry name" value="OSMOTIC STRESS POTASSIUM TRANSPORTER"/>
    <property type="match status" value="1"/>
</dbReference>
<feature type="transmembrane region" description="Helical" evidence="12">
    <location>
        <begin position="207"/>
        <end position="229"/>
    </location>
</feature>
<keyword evidence="7 12" id="KW-0769">Symport</keyword>
<feature type="transmembrane region" description="Helical" evidence="12">
    <location>
        <begin position="417"/>
        <end position="437"/>
    </location>
</feature>
<dbReference type="EMBL" id="AP018694">
    <property type="protein sequence ID" value="BBE17681.1"/>
    <property type="molecule type" value="Genomic_DNA"/>
</dbReference>
<dbReference type="InterPro" id="IPR053951">
    <property type="entry name" value="K_trans_N"/>
</dbReference>
<keyword evidence="8 12" id="KW-0630">Potassium</keyword>
<dbReference type="HAMAP" id="MF_01522">
    <property type="entry name" value="Kup"/>
    <property type="match status" value="1"/>
</dbReference>
<dbReference type="GO" id="GO:0005886">
    <property type="term" value="C:plasma membrane"/>
    <property type="evidence" value="ECO:0007669"/>
    <property type="project" value="UniProtKB-SubCell"/>
</dbReference>
<evidence type="ECO:0000256" key="1">
    <source>
        <dbReference type="ARBA" id="ARBA00004141"/>
    </source>
</evidence>
<evidence type="ECO:0000256" key="5">
    <source>
        <dbReference type="ARBA" id="ARBA00022538"/>
    </source>
</evidence>
<name>A0A5K7S7Y6_9BACT</name>
<evidence type="ECO:0000259" key="13">
    <source>
        <dbReference type="Pfam" id="PF02705"/>
    </source>
</evidence>
<comment type="subcellular location">
    <subcellularLocation>
        <location evidence="12">Cell membrane</location>
        <topology evidence="12">Multi-pass membrane protein</topology>
    </subcellularLocation>
    <subcellularLocation>
        <location evidence="1">Membrane</location>
        <topology evidence="1">Multi-pass membrane protein</topology>
    </subcellularLocation>
</comment>
<feature type="transmembrane region" description="Helical" evidence="12">
    <location>
        <begin position="12"/>
        <end position="31"/>
    </location>
</feature>
<evidence type="ECO:0000259" key="14">
    <source>
        <dbReference type="Pfam" id="PF22776"/>
    </source>
</evidence>
<gene>
    <name evidence="12" type="primary">kup</name>
    <name evidence="15" type="ORF">AQPE_1838</name>
</gene>
<evidence type="ECO:0000256" key="12">
    <source>
        <dbReference type="HAMAP-Rule" id="MF_01522"/>
    </source>
</evidence>
<feature type="transmembrane region" description="Helical" evidence="12">
    <location>
        <begin position="138"/>
        <end position="154"/>
    </location>
</feature>
<dbReference type="InterPro" id="IPR003855">
    <property type="entry name" value="K+_transporter"/>
</dbReference>
<feature type="transmembrane region" description="Helical" evidence="12">
    <location>
        <begin position="51"/>
        <end position="77"/>
    </location>
</feature>
<keyword evidence="3 12" id="KW-0813">Transport</keyword>
<evidence type="ECO:0000256" key="9">
    <source>
        <dbReference type="ARBA" id="ARBA00022989"/>
    </source>
</evidence>
<dbReference type="GO" id="GO:0015293">
    <property type="term" value="F:symporter activity"/>
    <property type="evidence" value="ECO:0007669"/>
    <property type="project" value="UniProtKB-UniRule"/>
</dbReference>
<dbReference type="Pfam" id="PF02705">
    <property type="entry name" value="K_trans"/>
    <property type="match status" value="1"/>
</dbReference>
<evidence type="ECO:0000256" key="8">
    <source>
        <dbReference type="ARBA" id="ARBA00022958"/>
    </source>
</evidence>
<feature type="domain" description="K+ potassium transporter integral membrane" evidence="13">
    <location>
        <begin position="20"/>
        <end position="448"/>
    </location>
</feature>
<keyword evidence="11 12" id="KW-0472">Membrane</keyword>
<dbReference type="GO" id="GO:0015079">
    <property type="term" value="F:potassium ion transmembrane transporter activity"/>
    <property type="evidence" value="ECO:0007669"/>
    <property type="project" value="UniProtKB-UniRule"/>
</dbReference>
<keyword evidence="4 12" id="KW-1003">Cell membrane</keyword>
<dbReference type="Proteomes" id="UP001193389">
    <property type="component" value="Chromosome"/>
</dbReference>
<comment type="similarity">
    <text evidence="2 12">Belongs to the HAK/KUP transporter (TC 2.A.72) family.</text>
</comment>
<feature type="transmembrane region" description="Helical" evidence="12">
    <location>
        <begin position="333"/>
        <end position="353"/>
    </location>
</feature>
<keyword evidence="5 12" id="KW-0633">Potassium transport</keyword>
<keyword evidence="16" id="KW-1185">Reference proteome</keyword>